<feature type="transmembrane region" description="Helical" evidence="7">
    <location>
        <begin position="383"/>
        <end position="401"/>
    </location>
</feature>
<evidence type="ECO:0000313" key="9">
    <source>
        <dbReference type="Proteomes" id="UP001595892"/>
    </source>
</evidence>
<dbReference type="PANTHER" id="PTHR23504">
    <property type="entry name" value="MAJOR FACILITATOR SUPERFAMILY DOMAIN-CONTAINING PROTEIN 10"/>
    <property type="match status" value="1"/>
</dbReference>
<dbReference type="EMBL" id="JBHSGG010000042">
    <property type="protein sequence ID" value="MFC4729365.1"/>
    <property type="molecule type" value="Genomic_DNA"/>
</dbReference>
<dbReference type="Gene3D" id="1.20.1250.20">
    <property type="entry name" value="MFS general substrate transporter like domains"/>
    <property type="match status" value="1"/>
</dbReference>
<dbReference type="RefSeq" id="WP_377005452.1">
    <property type="nucleotide sequence ID" value="NZ_JBHSGG010000042.1"/>
</dbReference>
<dbReference type="InterPro" id="IPR036259">
    <property type="entry name" value="MFS_trans_sf"/>
</dbReference>
<feature type="transmembrane region" description="Helical" evidence="7">
    <location>
        <begin position="33"/>
        <end position="54"/>
    </location>
</feature>
<feature type="transmembrane region" description="Helical" evidence="7">
    <location>
        <begin position="103"/>
        <end position="126"/>
    </location>
</feature>
<reference evidence="9" key="1">
    <citation type="journal article" date="2019" name="Int. J. Syst. Evol. Microbiol.">
        <title>The Global Catalogue of Microorganisms (GCM) 10K type strain sequencing project: providing services to taxonomists for standard genome sequencing and annotation.</title>
        <authorList>
            <consortium name="The Broad Institute Genomics Platform"/>
            <consortium name="The Broad Institute Genome Sequencing Center for Infectious Disease"/>
            <person name="Wu L."/>
            <person name="Ma J."/>
        </authorList>
    </citation>
    <scope>NUCLEOTIDE SEQUENCE [LARGE SCALE GENOMIC DNA]</scope>
    <source>
        <strain evidence="9">CGMCC 1.13574</strain>
    </source>
</reference>
<feature type="transmembrane region" description="Helical" evidence="7">
    <location>
        <begin position="268"/>
        <end position="291"/>
    </location>
</feature>
<dbReference type="Pfam" id="PF07690">
    <property type="entry name" value="MFS_1"/>
    <property type="match status" value="1"/>
</dbReference>
<dbReference type="Proteomes" id="UP001595892">
    <property type="component" value="Unassembled WGS sequence"/>
</dbReference>
<feature type="transmembrane region" description="Helical" evidence="7">
    <location>
        <begin position="298"/>
        <end position="317"/>
    </location>
</feature>
<keyword evidence="3 7" id="KW-0812">Transmembrane</keyword>
<feature type="transmembrane region" description="Helical" evidence="7">
    <location>
        <begin position="132"/>
        <end position="151"/>
    </location>
</feature>
<feature type="transmembrane region" description="Helical" evidence="7">
    <location>
        <begin position="193"/>
        <end position="212"/>
    </location>
</feature>
<protein>
    <submittedName>
        <fullName evidence="8">MFS transporter</fullName>
    </submittedName>
</protein>
<evidence type="ECO:0000256" key="6">
    <source>
        <dbReference type="SAM" id="MobiDB-lite"/>
    </source>
</evidence>
<accession>A0ABV9NQI9</accession>
<evidence type="ECO:0000313" key="8">
    <source>
        <dbReference type="EMBL" id="MFC4729365.1"/>
    </source>
</evidence>
<gene>
    <name evidence="8" type="ORF">ACFO3Q_14435</name>
</gene>
<evidence type="ECO:0000256" key="7">
    <source>
        <dbReference type="SAM" id="Phobius"/>
    </source>
</evidence>
<organism evidence="8 9">
    <name type="scientific">Coralloluteibacterium thermophilum</name>
    <dbReference type="NCBI Taxonomy" id="2707049"/>
    <lineage>
        <taxon>Bacteria</taxon>
        <taxon>Pseudomonadati</taxon>
        <taxon>Pseudomonadota</taxon>
        <taxon>Gammaproteobacteria</taxon>
        <taxon>Lysobacterales</taxon>
        <taxon>Lysobacteraceae</taxon>
        <taxon>Coralloluteibacterium</taxon>
    </lineage>
</organism>
<feature type="transmembrane region" description="Helical" evidence="7">
    <location>
        <begin position="163"/>
        <end position="181"/>
    </location>
</feature>
<feature type="region of interest" description="Disordered" evidence="6">
    <location>
        <begin position="1"/>
        <end position="26"/>
    </location>
</feature>
<evidence type="ECO:0000256" key="1">
    <source>
        <dbReference type="ARBA" id="ARBA00004141"/>
    </source>
</evidence>
<keyword evidence="4 7" id="KW-1133">Transmembrane helix</keyword>
<dbReference type="InterPro" id="IPR011701">
    <property type="entry name" value="MFS"/>
</dbReference>
<keyword evidence="2" id="KW-0813">Transport</keyword>
<comment type="subcellular location">
    <subcellularLocation>
        <location evidence="1">Membrane</location>
        <topology evidence="1">Multi-pass membrane protein</topology>
    </subcellularLocation>
</comment>
<comment type="caution">
    <text evidence="8">The sequence shown here is derived from an EMBL/GenBank/DDBJ whole genome shotgun (WGS) entry which is preliminary data.</text>
</comment>
<feature type="transmembrane region" description="Helical" evidence="7">
    <location>
        <begin position="74"/>
        <end position="96"/>
    </location>
</feature>
<evidence type="ECO:0000256" key="5">
    <source>
        <dbReference type="ARBA" id="ARBA00023136"/>
    </source>
</evidence>
<evidence type="ECO:0000256" key="3">
    <source>
        <dbReference type="ARBA" id="ARBA00022692"/>
    </source>
</evidence>
<proteinExistence type="predicted"/>
<feature type="transmembrane region" description="Helical" evidence="7">
    <location>
        <begin position="323"/>
        <end position="345"/>
    </location>
</feature>
<feature type="transmembrane region" description="Helical" evidence="7">
    <location>
        <begin position="233"/>
        <end position="256"/>
    </location>
</feature>
<dbReference type="PANTHER" id="PTHR23504:SF15">
    <property type="entry name" value="MAJOR FACILITATOR SUPERFAMILY (MFS) PROFILE DOMAIN-CONTAINING PROTEIN"/>
    <property type="match status" value="1"/>
</dbReference>
<name>A0ABV9NQI9_9GAMM</name>
<keyword evidence="9" id="KW-1185">Reference proteome</keyword>
<evidence type="ECO:0000256" key="2">
    <source>
        <dbReference type="ARBA" id="ARBA00022448"/>
    </source>
</evidence>
<evidence type="ECO:0000256" key="4">
    <source>
        <dbReference type="ARBA" id="ARBA00022989"/>
    </source>
</evidence>
<sequence length="417" mass="43743">MDTSHRYAYARQGERSGKSLTRSRQGESGPSDFALLLIAVAAAGASQTGVLAFLPDLVREGLGESTVDSQGFHTAGLAAAHPVGALLLAPLWGWLADRYDYRILLRTTLVILALATTATGATPLAWLYVLRALAGACSAAIIPLALLAASLGAGDRGTQARRFTWLTAFVFLGDMLGPLFGELSTRFLPTLPLAMVALIIGLTAGLMLFACLPPRSTGYRAEACGNRPTPAGALGLLTLTLLGTSGLAVLHMVLLVPGSQLILSREHVAGMLALCGFAMLAAQLFHVYFPWLIASPRALAFLMLTLFSTSLLLFPMARSPVAIAVLVAMAGWAGASLRLLTSLWIGGEGTPSGARLGLQQSATSLGPALAPLAVAVISADRQFVIVWALALSSLMMTLGLSRLWPERGARFCSCPRH</sequence>
<dbReference type="SUPFAM" id="SSF103473">
    <property type="entry name" value="MFS general substrate transporter"/>
    <property type="match status" value="1"/>
</dbReference>
<keyword evidence="5 7" id="KW-0472">Membrane</keyword>